<protein>
    <submittedName>
        <fullName evidence="2">DUF1538 domain-containing protein</fullName>
    </submittedName>
</protein>
<dbReference type="EMBL" id="DACRBY010000010">
    <property type="protein sequence ID" value="HAS8540025.1"/>
    <property type="molecule type" value="Genomic_DNA"/>
</dbReference>
<dbReference type="AlphaFoldDB" id="A0A8H9K8M2"/>
<keyword evidence="1" id="KW-0812">Transmembrane</keyword>
<feature type="transmembrane region" description="Helical" evidence="1">
    <location>
        <begin position="82"/>
        <end position="99"/>
    </location>
</feature>
<evidence type="ECO:0000313" key="2">
    <source>
        <dbReference type="EMBL" id="HAS8540025.1"/>
    </source>
</evidence>
<dbReference type="InterPro" id="IPR011435">
    <property type="entry name" value="UmpAB"/>
</dbReference>
<evidence type="ECO:0000256" key="1">
    <source>
        <dbReference type="SAM" id="Phobius"/>
    </source>
</evidence>
<dbReference type="RefSeq" id="WP_154186616.1">
    <property type="nucleotide sequence ID" value="NZ_CP035784.1"/>
</dbReference>
<gene>
    <name evidence="2" type="ORF">I7730_09510</name>
</gene>
<accession>A0A8H9K8M2</accession>
<feature type="transmembrane region" description="Helical" evidence="1">
    <location>
        <begin position="134"/>
        <end position="154"/>
    </location>
</feature>
<feature type="transmembrane region" description="Helical" evidence="1">
    <location>
        <begin position="39"/>
        <end position="61"/>
    </location>
</feature>
<sequence length="244" mass="25557">MNAIIALLKAFAASARDLLPIVVVIVFFQIVVLKEPLPNILSIGFGLVLVIFGLTFFIFGLEMGLFPIGESMAQAFARKGSVFWLMVFAFCLGFGTTIAEPALTAVANEAAEVAAEGGMIAQTEDSMDEYANGLRLTVALSVGAAIVLGVLRILKGWPIHYLIIGGYIGVVVLTGFAPETIIGIAYDSGGVTTSTITVPLVTALGVGLASSIKGRNPMIDGFGLIAFASLLPMMFVMIYGMVVA</sequence>
<feature type="transmembrane region" description="Helical" evidence="1">
    <location>
        <begin position="191"/>
        <end position="209"/>
    </location>
</feature>
<comment type="caution">
    <text evidence="2">The sequence shown here is derived from an EMBL/GenBank/DDBJ whole genome shotgun (WGS) entry which is preliminary data.</text>
</comment>
<name>A0A8H9K8M2_VIBVL</name>
<feature type="transmembrane region" description="Helical" evidence="1">
    <location>
        <begin position="221"/>
        <end position="242"/>
    </location>
</feature>
<keyword evidence="1" id="KW-0472">Membrane</keyword>
<reference evidence="2" key="2">
    <citation type="submission" date="2019-01" db="EMBL/GenBank/DDBJ databases">
        <authorList>
            <consortium name="NCBI Pathogen Detection Project"/>
        </authorList>
    </citation>
    <scope>NUCLEOTIDE SEQUENCE</scope>
    <source>
        <strain evidence="2">BCW_3452</strain>
    </source>
</reference>
<dbReference type="Pfam" id="PF07556">
    <property type="entry name" value="DUF1538"/>
    <property type="match status" value="1"/>
</dbReference>
<proteinExistence type="predicted"/>
<reference evidence="2" key="1">
    <citation type="journal article" date="2018" name="Genome Biol.">
        <title>SKESA: strategic k-mer extension for scrupulous assemblies.</title>
        <authorList>
            <person name="Souvorov A."/>
            <person name="Agarwala R."/>
            <person name="Lipman D.J."/>
        </authorList>
    </citation>
    <scope>NUCLEOTIDE SEQUENCE</scope>
    <source>
        <strain evidence="2">BCW_3452</strain>
    </source>
</reference>
<keyword evidence="1" id="KW-1133">Transmembrane helix</keyword>
<feature type="transmembrane region" description="Helical" evidence="1">
    <location>
        <begin position="161"/>
        <end position="185"/>
    </location>
</feature>
<organism evidence="2">
    <name type="scientific">Vibrio vulnificus</name>
    <dbReference type="NCBI Taxonomy" id="672"/>
    <lineage>
        <taxon>Bacteria</taxon>
        <taxon>Pseudomonadati</taxon>
        <taxon>Pseudomonadota</taxon>
        <taxon>Gammaproteobacteria</taxon>
        <taxon>Vibrionales</taxon>
        <taxon>Vibrionaceae</taxon>
        <taxon>Vibrio</taxon>
    </lineage>
</organism>
<dbReference type="Proteomes" id="UP000863257">
    <property type="component" value="Unassembled WGS sequence"/>
</dbReference>